<dbReference type="SUPFAM" id="SSF51735">
    <property type="entry name" value="NAD(P)-binding Rossmann-fold domains"/>
    <property type="match status" value="1"/>
</dbReference>
<evidence type="ECO:0000256" key="6">
    <source>
        <dbReference type="RuleBase" id="RU364082"/>
    </source>
</evidence>
<dbReference type="PATRIC" id="fig|447.4.peg.1595"/>
<gene>
    <name evidence="8" type="primary">rmlD</name>
    <name evidence="8" type="ORF">Lboz_1493</name>
</gene>
<dbReference type="AlphaFoldDB" id="A0A0W0RSM0"/>
<comment type="catalytic activity">
    <reaction evidence="5 6">
        <text>dTDP-beta-L-rhamnose + NADP(+) = dTDP-4-dehydro-beta-L-rhamnose + NADPH + H(+)</text>
        <dbReference type="Rhea" id="RHEA:21796"/>
        <dbReference type="ChEBI" id="CHEBI:15378"/>
        <dbReference type="ChEBI" id="CHEBI:57510"/>
        <dbReference type="ChEBI" id="CHEBI:57783"/>
        <dbReference type="ChEBI" id="CHEBI:58349"/>
        <dbReference type="ChEBI" id="CHEBI:62830"/>
        <dbReference type="EC" id="1.1.1.133"/>
    </reaction>
</comment>
<dbReference type="InterPro" id="IPR036291">
    <property type="entry name" value="NAD(P)-bd_dom_sf"/>
</dbReference>
<evidence type="ECO:0000256" key="5">
    <source>
        <dbReference type="ARBA" id="ARBA00048200"/>
    </source>
</evidence>
<evidence type="ECO:0000313" key="9">
    <source>
        <dbReference type="Proteomes" id="UP000054695"/>
    </source>
</evidence>
<comment type="function">
    <text evidence="6">Catalyzes the reduction of dTDP-6-deoxy-L-lyxo-4-hexulose to yield dTDP-L-rhamnose.</text>
</comment>
<evidence type="ECO:0000313" key="8">
    <source>
        <dbReference type="EMBL" id="KTC74053.1"/>
    </source>
</evidence>
<protein>
    <recommendedName>
        <fullName evidence="4 6">dTDP-4-dehydrorhamnose reductase</fullName>
        <ecNumber evidence="3 6">1.1.1.133</ecNumber>
    </recommendedName>
</protein>
<name>A0A0W0RSM0_LEGBO</name>
<dbReference type="Gene3D" id="3.40.50.720">
    <property type="entry name" value="NAD(P)-binding Rossmann-like Domain"/>
    <property type="match status" value="1"/>
</dbReference>
<dbReference type="GO" id="GO:0009243">
    <property type="term" value="P:O antigen biosynthetic process"/>
    <property type="evidence" value="ECO:0007669"/>
    <property type="project" value="UniProtKB-UniPathway"/>
</dbReference>
<evidence type="ECO:0000256" key="4">
    <source>
        <dbReference type="ARBA" id="ARBA00017099"/>
    </source>
</evidence>
<dbReference type="RefSeq" id="WP_058459149.1">
    <property type="nucleotide sequence ID" value="NZ_CAAAIY010000001.1"/>
</dbReference>
<keyword evidence="6" id="KW-0560">Oxidoreductase</keyword>
<evidence type="ECO:0000256" key="2">
    <source>
        <dbReference type="ARBA" id="ARBA00010944"/>
    </source>
</evidence>
<feature type="domain" description="RmlD-like substrate binding" evidence="7">
    <location>
        <begin position="1"/>
        <end position="289"/>
    </location>
</feature>
<keyword evidence="9" id="KW-1185">Reference proteome</keyword>
<evidence type="ECO:0000256" key="3">
    <source>
        <dbReference type="ARBA" id="ARBA00012929"/>
    </source>
</evidence>
<dbReference type="UniPathway" id="UPA00124"/>
<comment type="similarity">
    <text evidence="2 6">Belongs to the dTDP-4-dehydrorhamnose reductase family.</text>
</comment>
<dbReference type="Pfam" id="PF04321">
    <property type="entry name" value="RmlD_sub_bind"/>
    <property type="match status" value="1"/>
</dbReference>
<dbReference type="Gene3D" id="3.90.25.10">
    <property type="entry name" value="UDP-galactose 4-epimerase, domain 1"/>
    <property type="match status" value="1"/>
</dbReference>
<dbReference type="STRING" id="447.Lboz_1493"/>
<comment type="cofactor">
    <cofactor evidence="6">
        <name>Mg(2+)</name>
        <dbReference type="ChEBI" id="CHEBI:18420"/>
    </cofactor>
    <text evidence="6">Binds 1 Mg(2+) ion per monomer.</text>
</comment>
<dbReference type="GO" id="GO:0019305">
    <property type="term" value="P:dTDP-rhamnose biosynthetic process"/>
    <property type="evidence" value="ECO:0007669"/>
    <property type="project" value="UniProtKB-UniPathway"/>
</dbReference>
<dbReference type="PANTHER" id="PTHR10491:SF4">
    <property type="entry name" value="METHIONINE ADENOSYLTRANSFERASE 2 SUBUNIT BETA"/>
    <property type="match status" value="1"/>
</dbReference>
<dbReference type="PANTHER" id="PTHR10491">
    <property type="entry name" value="DTDP-4-DEHYDRORHAMNOSE REDUCTASE"/>
    <property type="match status" value="1"/>
</dbReference>
<dbReference type="EC" id="1.1.1.133" evidence="3 6"/>
<dbReference type="OrthoDB" id="9803892at2"/>
<dbReference type="CDD" id="cd05254">
    <property type="entry name" value="dTDP_HR_like_SDR_e"/>
    <property type="match status" value="1"/>
</dbReference>
<keyword evidence="6" id="KW-0521">NADP</keyword>
<evidence type="ECO:0000259" key="7">
    <source>
        <dbReference type="Pfam" id="PF04321"/>
    </source>
</evidence>
<dbReference type="UniPathway" id="UPA00281"/>
<reference evidence="8 9" key="1">
    <citation type="submission" date="2015-11" db="EMBL/GenBank/DDBJ databases">
        <title>Genomic analysis of 38 Legionella species identifies large and diverse effector repertoires.</title>
        <authorList>
            <person name="Burstein D."/>
            <person name="Amaro F."/>
            <person name="Zusman T."/>
            <person name="Lifshitz Z."/>
            <person name="Cohen O."/>
            <person name="Gilbert J.A."/>
            <person name="Pupko T."/>
            <person name="Shuman H.A."/>
            <person name="Segal G."/>
        </authorList>
    </citation>
    <scope>NUCLEOTIDE SEQUENCE [LARGE SCALE GENOMIC DNA]</scope>
    <source>
        <strain evidence="8 9">WIGA</strain>
    </source>
</reference>
<dbReference type="InterPro" id="IPR005913">
    <property type="entry name" value="dTDP_dehydrorham_reduct"/>
</dbReference>
<dbReference type="Proteomes" id="UP000054695">
    <property type="component" value="Unassembled WGS sequence"/>
</dbReference>
<dbReference type="InterPro" id="IPR029903">
    <property type="entry name" value="RmlD-like-bd"/>
</dbReference>
<dbReference type="NCBIfam" id="TIGR01214">
    <property type="entry name" value="rmlD"/>
    <property type="match status" value="1"/>
</dbReference>
<dbReference type="GO" id="GO:0008831">
    <property type="term" value="F:dTDP-4-dehydrorhamnose reductase activity"/>
    <property type="evidence" value="ECO:0007669"/>
    <property type="project" value="UniProtKB-EC"/>
</dbReference>
<evidence type="ECO:0000256" key="1">
    <source>
        <dbReference type="ARBA" id="ARBA00004781"/>
    </source>
</evidence>
<organism evidence="8 9">
    <name type="scientific">Legionella bozemanae</name>
    <name type="common">Fluoribacter bozemanae</name>
    <dbReference type="NCBI Taxonomy" id="447"/>
    <lineage>
        <taxon>Bacteria</taxon>
        <taxon>Pseudomonadati</taxon>
        <taxon>Pseudomonadota</taxon>
        <taxon>Gammaproteobacteria</taxon>
        <taxon>Legionellales</taxon>
        <taxon>Legionellaceae</taxon>
        <taxon>Legionella</taxon>
    </lineage>
</organism>
<comment type="caution">
    <text evidence="8">The sequence shown here is derived from an EMBL/GenBank/DDBJ whole genome shotgun (WGS) entry which is preliminary data.</text>
</comment>
<dbReference type="EMBL" id="LNXU01000017">
    <property type="protein sequence ID" value="KTC74053.1"/>
    <property type="molecule type" value="Genomic_DNA"/>
</dbReference>
<comment type="pathway">
    <text evidence="1 6">Carbohydrate biosynthesis; dTDP-L-rhamnose biosynthesis.</text>
</comment>
<proteinExistence type="inferred from homology"/>
<accession>A0A0W0RSM0</accession>
<sequence>MKILVIGANGQVGSEIIRLFMSTEHQIITLTRKEFDCVHVSEVRSTLSSLQPELIINASAYTAVDKAEDEVLLAHRINAEFVRQLALYCAQKKIALIHLSTDYVFDGTKKGAYSETDSTSPQGVYAQSKLAGEQAIIALHKEHIILRVSWVFGIYGANFVKTILKLASSREELSVVADQWGRPTAAQDIARVLLTIVAKISTPPFNDWGVYHYAGTGVTSWYEFSRFFIDLAKKKGVSLALTHLKPIKSEEYVTKAVRPKNSVLDTTKIEQILNIQCQSWKDYLPEVVECFMEQNIS</sequence>